<name>A0ABW4Q1F3_9MICO</name>
<protein>
    <submittedName>
        <fullName evidence="1">Ferredoxin</fullName>
    </submittedName>
</protein>
<dbReference type="Gene3D" id="3.30.70.20">
    <property type="match status" value="1"/>
</dbReference>
<dbReference type="Proteomes" id="UP001597280">
    <property type="component" value="Unassembled WGS sequence"/>
</dbReference>
<comment type="caution">
    <text evidence="1">The sequence shown here is derived from an EMBL/GenBank/DDBJ whole genome shotgun (WGS) entry which is preliminary data.</text>
</comment>
<gene>
    <name evidence="1" type="ORF">ACFSDA_10570</name>
</gene>
<accession>A0ABW4Q1F3</accession>
<evidence type="ECO:0000313" key="2">
    <source>
        <dbReference type="Proteomes" id="UP001597280"/>
    </source>
</evidence>
<sequence length="88" mass="9516">MTGERREAARLHLDWTRCEARGACLELLEGTLVGDEDGFPLAVGRPPGQRTDVPIAREEVAAAREAVGACPRLALQLLRPRRGRAGDA</sequence>
<evidence type="ECO:0000313" key="1">
    <source>
        <dbReference type="EMBL" id="MFD1835518.1"/>
    </source>
</evidence>
<proteinExistence type="predicted"/>
<dbReference type="EMBL" id="JBHUFL010000002">
    <property type="protein sequence ID" value="MFD1835518.1"/>
    <property type="molecule type" value="Genomic_DNA"/>
</dbReference>
<dbReference type="RefSeq" id="WP_137770243.1">
    <property type="nucleotide sequence ID" value="NZ_BAAAIS010000002.1"/>
</dbReference>
<organism evidence="1 2">
    <name type="scientific">Brachybacterium rhamnosum</name>
    <dbReference type="NCBI Taxonomy" id="173361"/>
    <lineage>
        <taxon>Bacteria</taxon>
        <taxon>Bacillati</taxon>
        <taxon>Actinomycetota</taxon>
        <taxon>Actinomycetes</taxon>
        <taxon>Micrococcales</taxon>
        <taxon>Dermabacteraceae</taxon>
        <taxon>Brachybacterium</taxon>
    </lineage>
</organism>
<dbReference type="Pfam" id="PF13459">
    <property type="entry name" value="Fer4_15"/>
    <property type="match status" value="1"/>
</dbReference>
<keyword evidence="2" id="KW-1185">Reference proteome</keyword>
<reference evidence="2" key="1">
    <citation type="journal article" date="2019" name="Int. J. Syst. Evol. Microbiol.">
        <title>The Global Catalogue of Microorganisms (GCM) 10K type strain sequencing project: providing services to taxonomists for standard genome sequencing and annotation.</title>
        <authorList>
            <consortium name="The Broad Institute Genomics Platform"/>
            <consortium name="The Broad Institute Genome Sequencing Center for Infectious Disease"/>
            <person name="Wu L."/>
            <person name="Ma J."/>
        </authorList>
    </citation>
    <scope>NUCLEOTIDE SEQUENCE [LARGE SCALE GENOMIC DNA]</scope>
    <source>
        <strain evidence="2">JCM 11650</strain>
    </source>
</reference>